<dbReference type="GO" id="GO:0016787">
    <property type="term" value="F:hydrolase activity"/>
    <property type="evidence" value="ECO:0007669"/>
    <property type="project" value="UniProtKB-KW"/>
</dbReference>
<dbReference type="AlphaFoldDB" id="A0A9R1WVP1"/>
<keyword evidence="1" id="KW-0808">Transferase</keyword>
<dbReference type="InterPro" id="IPR036397">
    <property type="entry name" value="RNaseH_sf"/>
</dbReference>
<dbReference type="GO" id="GO:0003964">
    <property type="term" value="F:RNA-directed DNA polymerase activity"/>
    <property type="evidence" value="ECO:0007669"/>
    <property type="project" value="UniProtKB-KW"/>
</dbReference>
<keyword evidence="5" id="KW-0378">Hydrolase</keyword>
<evidence type="ECO:0000259" key="7">
    <source>
        <dbReference type="Pfam" id="PF17917"/>
    </source>
</evidence>
<keyword evidence="6" id="KW-0695">RNA-directed DNA polymerase</keyword>
<gene>
    <name evidence="8" type="ORF">LSAT_V11C900463680</name>
</gene>
<evidence type="ECO:0000256" key="3">
    <source>
        <dbReference type="ARBA" id="ARBA00022722"/>
    </source>
</evidence>
<keyword evidence="9" id="KW-1185">Reference proteome</keyword>
<evidence type="ECO:0000256" key="5">
    <source>
        <dbReference type="ARBA" id="ARBA00022801"/>
    </source>
</evidence>
<dbReference type="PANTHER" id="PTHR48475:SF2">
    <property type="entry name" value="RIBONUCLEASE H"/>
    <property type="match status" value="1"/>
</dbReference>
<keyword evidence="4" id="KW-0255">Endonuclease</keyword>
<keyword evidence="3" id="KW-0540">Nuclease</keyword>
<evidence type="ECO:0000256" key="2">
    <source>
        <dbReference type="ARBA" id="ARBA00022695"/>
    </source>
</evidence>
<dbReference type="SUPFAM" id="SSF56672">
    <property type="entry name" value="DNA/RNA polymerases"/>
    <property type="match status" value="1"/>
</dbReference>
<evidence type="ECO:0000256" key="4">
    <source>
        <dbReference type="ARBA" id="ARBA00022759"/>
    </source>
</evidence>
<dbReference type="Pfam" id="PF17917">
    <property type="entry name" value="RT_RNaseH"/>
    <property type="match status" value="1"/>
</dbReference>
<name>A0A9R1WVP1_LACSA</name>
<comment type="caution">
    <text evidence="8">The sequence shown here is derived from an EMBL/GenBank/DDBJ whole genome shotgun (WGS) entry which is preliminary data.</text>
</comment>
<proteinExistence type="predicted"/>
<dbReference type="GO" id="GO:0003676">
    <property type="term" value="F:nucleic acid binding"/>
    <property type="evidence" value="ECO:0007669"/>
    <property type="project" value="InterPro"/>
</dbReference>
<dbReference type="Gene3D" id="3.30.70.270">
    <property type="match status" value="1"/>
</dbReference>
<dbReference type="GO" id="GO:0004519">
    <property type="term" value="F:endonuclease activity"/>
    <property type="evidence" value="ECO:0007669"/>
    <property type="project" value="UniProtKB-KW"/>
</dbReference>
<accession>A0A9R1WVP1</accession>
<organism evidence="8 9">
    <name type="scientific">Lactuca sativa</name>
    <name type="common">Garden lettuce</name>
    <dbReference type="NCBI Taxonomy" id="4236"/>
    <lineage>
        <taxon>Eukaryota</taxon>
        <taxon>Viridiplantae</taxon>
        <taxon>Streptophyta</taxon>
        <taxon>Embryophyta</taxon>
        <taxon>Tracheophyta</taxon>
        <taxon>Spermatophyta</taxon>
        <taxon>Magnoliopsida</taxon>
        <taxon>eudicotyledons</taxon>
        <taxon>Gunneridae</taxon>
        <taxon>Pentapetalae</taxon>
        <taxon>asterids</taxon>
        <taxon>campanulids</taxon>
        <taxon>Asterales</taxon>
        <taxon>Asteraceae</taxon>
        <taxon>Cichorioideae</taxon>
        <taxon>Cichorieae</taxon>
        <taxon>Lactucinae</taxon>
        <taxon>Lactuca</taxon>
    </lineage>
</organism>
<dbReference type="Gene3D" id="3.30.420.10">
    <property type="entry name" value="Ribonuclease H-like superfamily/Ribonuclease H"/>
    <property type="match status" value="1"/>
</dbReference>
<dbReference type="InterPro" id="IPR041373">
    <property type="entry name" value="RT_RNaseH"/>
</dbReference>
<reference evidence="8 9" key="1">
    <citation type="journal article" date="2017" name="Nat. Commun.">
        <title>Genome assembly with in vitro proximity ligation data and whole-genome triplication in lettuce.</title>
        <authorList>
            <person name="Reyes-Chin-Wo S."/>
            <person name="Wang Z."/>
            <person name="Yang X."/>
            <person name="Kozik A."/>
            <person name="Arikit S."/>
            <person name="Song C."/>
            <person name="Xia L."/>
            <person name="Froenicke L."/>
            <person name="Lavelle D.O."/>
            <person name="Truco M.J."/>
            <person name="Xia R."/>
            <person name="Zhu S."/>
            <person name="Xu C."/>
            <person name="Xu H."/>
            <person name="Xu X."/>
            <person name="Cox K."/>
            <person name="Korf I."/>
            <person name="Meyers B.C."/>
            <person name="Michelmore R.W."/>
        </authorList>
    </citation>
    <scope>NUCLEOTIDE SEQUENCE [LARGE SCALE GENOMIC DNA]</scope>
    <source>
        <strain evidence="9">cv. Salinas</strain>
        <tissue evidence="8">Seedlings</tissue>
    </source>
</reference>
<dbReference type="InterPro" id="IPR043502">
    <property type="entry name" value="DNA/RNA_pol_sf"/>
</dbReference>
<evidence type="ECO:0000256" key="1">
    <source>
        <dbReference type="ARBA" id="ARBA00022679"/>
    </source>
</evidence>
<evidence type="ECO:0000256" key="6">
    <source>
        <dbReference type="ARBA" id="ARBA00022918"/>
    </source>
</evidence>
<dbReference type="Proteomes" id="UP000235145">
    <property type="component" value="Unassembled WGS sequence"/>
</dbReference>
<protein>
    <recommendedName>
        <fullName evidence="7">Reverse transcriptase RNase H-like domain-containing protein</fullName>
    </recommendedName>
</protein>
<evidence type="ECO:0000313" key="8">
    <source>
        <dbReference type="EMBL" id="KAJ0188274.1"/>
    </source>
</evidence>
<sequence length="443" mass="51385">MENKLGTNIEVYVDDMVIKRNNGHALLSDIRETFNNLREVHMKLNPRKCLFRSRRGQIPRTHIHKKAIKANPKKINVLIQLRSPRIVKEKTLKRVLDKKDFKWTDVVKTTLKKLKIALAEVLALASPGEMLTFYLSTFLQGAEIGYPDMEKLVLFLFNILRRLRRYFLVHPIEVLTNATIHQVLLNQEKSVRLAKWIVELEEHEIDFKPRTSIKAHAFAYFITETTSNTKITIMEESNNNGKQENQPDKEPWVLHTNGSPSMDGVRANITYALRFDFTTSNNESEYIDLIVGIQLSIKMRCENIRAFINSMVVANQTNILYEVNGRNLLQYTAKVKSLKEKIRIFKLQHLVLSVFLHLAKQVLIEIVKTKSINEAQPISVVDLGNKWRRPIIEYFLDGMLPWDDKQATKVRIKASCFVMQKGSLYKRGYLAPRLRCVNTIEAQ</sequence>
<dbReference type="InterPro" id="IPR043128">
    <property type="entry name" value="Rev_trsase/Diguanyl_cyclase"/>
</dbReference>
<dbReference type="EMBL" id="NBSK02000009">
    <property type="protein sequence ID" value="KAJ0188274.1"/>
    <property type="molecule type" value="Genomic_DNA"/>
</dbReference>
<dbReference type="PANTHER" id="PTHR48475">
    <property type="entry name" value="RIBONUCLEASE H"/>
    <property type="match status" value="1"/>
</dbReference>
<evidence type="ECO:0000313" key="9">
    <source>
        <dbReference type="Proteomes" id="UP000235145"/>
    </source>
</evidence>
<feature type="domain" description="Reverse transcriptase RNase H-like" evidence="7">
    <location>
        <begin position="130"/>
        <end position="202"/>
    </location>
</feature>
<dbReference type="InterPro" id="IPR012337">
    <property type="entry name" value="RNaseH-like_sf"/>
</dbReference>
<keyword evidence="2" id="KW-0548">Nucleotidyltransferase</keyword>
<dbReference type="SUPFAM" id="SSF53098">
    <property type="entry name" value="Ribonuclease H-like"/>
    <property type="match status" value="1"/>
</dbReference>